<keyword evidence="1" id="KW-1133">Transmembrane helix</keyword>
<evidence type="ECO:0000313" key="2">
    <source>
        <dbReference type="EMBL" id="KAK1840167.1"/>
    </source>
</evidence>
<keyword evidence="1" id="KW-0812">Transmembrane</keyword>
<dbReference type="EMBL" id="JAQOWY010000588">
    <property type="protein sequence ID" value="KAK1840167.1"/>
    <property type="molecule type" value="Genomic_DNA"/>
</dbReference>
<reference evidence="2" key="1">
    <citation type="submission" date="2023-01" db="EMBL/GenBank/DDBJ databases">
        <title>Colletotrichum chrysophilum M932 genome sequence.</title>
        <authorList>
            <person name="Baroncelli R."/>
        </authorList>
    </citation>
    <scope>NUCLEOTIDE SEQUENCE</scope>
    <source>
        <strain evidence="2">M932</strain>
    </source>
</reference>
<evidence type="ECO:0000313" key="3">
    <source>
        <dbReference type="Proteomes" id="UP001243330"/>
    </source>
</evidence>
<proteinExistence type="predicted"/>
<keyword evidence="3" id="KW-1185">Reference proteome</keyword>
<gene>
    <name evidence="2" type="ORF">CCHR01_17216</name>
</gene>
<organism evidence="2 3">
    <name type="scientific">Colletotrichum chrysophilum</name>
    <dbReference type="NCBI Taxonomy" id="1836956"/>
    <lineage>
        <taxon>Eukaryota</taxon>
        <taxon>Fungi</taxon>
        <taxon>Dikarya</taxon>
        <taxon>Ascomycota</taxon>
        <taxon>Pezizomycotina</taxon>
        <taxon>Sordariomycetes</taxon>
        <taxon>Hypocreomycetidae</taxon>
        <taxon>Glomerellales</taxon>
        <taxon>Glomerellaceae</taxon>
        <taxon>Colletotrichum</taxon>
        <taxon>Colletotrichum gloeosporioides species complex</taxon>
    </lineage>
</organism>
<sequence length="318" mass="35179">MLKSICQAYVPLPTFMFVCVCVLLSAALHRRSQRHEALCHGPDAEAAQLKHPHSIQSRIPIVGHLFGYLRRGHDYFADICFSSSLPVIKIDVLYLGVYLVKPEVAARLSRNKSLSLGPLALKVFGRSLNLARNSRRLLVEADPQSREFDQNCRAPSGANSFPSISFGCISRRQTATCRTICVGPGSQTEPGDTTDFLRRLRNPCESHGAGPNRWNDHQLLLISGLGPNLTAAVTWMLNHLLEGDGHLATSIHMEAESFVEKSDEEIDLCRVFDESRFCRPRGTRFSASTALSLWAGTFTTRATQSSRAGTLWSVAHSF</sequence>
<evidence type="ECO:0000256" key="1">
    <source>
        <dbReference type="SAM" id="Phobius"/>
    </source>
</evidence>
<feature type="transmembrane region" description="Helical" evidence="1">
    <location>
        <begin position="12"/>
        <end position="28"/>
    </location>
</feature>
<protein>
    <submittedName>
        <fullName evidence="2">Esterase</fullName>
    </submittedName>
</protein>
<dbReference type="Proteomes" id="UP001243330">
    <property type="component" value="Unassembled WGS sequence"/>
</dbReference>
<comment type="caution">
    <text evidence="2">The sequence shown here is derived from an EMBL/GenBank/DDBJ whole genome shotgun (WGS) entry which is preliminary data.</text>
</comment>
<name>A0AAD9EA40_9PEZI</name>
<keyword evidence="1" id="KW-0472">Membrane</keyword>
<accession>A0AAD9EA40</accession>
<dbReference type="AlphaFoldDB" id="A0AAD9EA40"/>